<dbReference type="KEGG" id="arca:HC352_08330"/>
<dbReference type="EMBL" id="CP050804">
    <property type="protein sequence ID" value="QJC22507.1"/>
    <property type="molecule type" value="Genomic_DNA"/>
</dbReference>
<feature type="region of interest" description="Disordered" evidence="1">
    <location>
        <begin position="160"/>
        <end position="182"/>
    </location>
</feature>
<accession>A0A6H2EN57</accession>
<keyword evidence="3" id="KW-1185">Reference proteome</keyword>
<dbReference type="AlphaFoldDB" id="A0A6H2EN57"/>
<sequence length="182" mass="19542">MALLEASEAVATGQQFVSMTVRAVTKGIGLTYSTARPLTKGTLLASVKSAQLAVKGVKAGTHKIGDGSTKFKALVGQGDLHPIEVSSELVKDFKKDLKKRGVDFAVEKGADGKTYIHFIGKDADTIKHALSQARTRLEGGIEQTKRPQTRSDLANHIQAKAQEKKLTPPTTIPKQTLKAPKR</sequence>
<dbReference type="RefSeq" id="WP_168918429.1">
    <property type="nucleotide sequence ID" value="NZ_CP050804.1"/>
</dbReference>
<proteinExistence type="predicted"/>
<name>A0A6H2EN57_9ACTO</name>
<evidence type="ECO:0000256" key="1">
    <source>
        <dbReference type="SAM" id="MobiDB-lite"/>
    </source>
</evidence>
<dbReference type="Proteomes" id="UP000502298">
    <property type="component" value="Chromosome"/>
</dbReference>
<dbReference type="Pfam" id="PF12687">
    <property type="entry name" value="DUF3801"/>
    <property type="match status" value="1"/>
</dbReference>
<gene>
    <name evidence="2" type="ORF">HC352_08330</name>
</gene>
<protein>
    <submittedName>
        <fullName evidence="2">PcfB family protein</fullName>
    </submittedName>
</protein>
<reference evidence="2 3" key="1">
    <citation type="submission" date="2020-03" db="EMBL/GenBank/DDBJ databases">
        <title>Complete genome of Arcanobacterium buesumensis sp. nov. strain 2701.</title>
        <authorList>
            <person name="Borowiak M."/>
            <person name="Alssahen M."/>
            <person name="Laemmler C."/>
            <person name="Malorny B."/>
            <person name="Hassan A."/>
            <person name="Prenger-Berninghoff E."/>
            <person name="Ploetz M."/>
            <person name="Abdulmawjood A."/>
        </authorList>
    </citation>
    <scope>NUCLEOTIDE SEQUENCE [LARGE SCALE GENOMIC DNA]</scope>
    <source>
        <strain evidence="2 3">2701</strain>
    </source>
</reference>
<dbReference type="InterPro" id="IPR024234">
    <property type="entry name" value="DUF3801"/>
</dbReference>
<evidence type="ECO:0000313" key="3">
    <source>
        <dbReference type="Proteomes" id="UP000502298"/>
    </source>
</evidence>
<organism evidence="2 3">
    <name type="scientific">Arcanobacterium buesumense</name>
    <dbReference type="NCBI Taxonomy" id="2722751"/>
    <lineage>
        <taxon>Bacteria</taxon>
        <taxon>Bacillati</taxon>
        <taxon>Actinomycetota</taxon>
        <taxon>Actinomycetes</taxon>
        <taxon>Actinomycetales</taxon>
        <taxon>Actinomycetaceae</taxon>
        <taxon>Arcanobacterium</taxon>
    </lineage>
</organism>
<evidence type="ECO:0000313" key="2">
    <source>
        <dbReference type="EMBL" id="QJC22507.1"/>
    </source>
</evidence>